<evidence type="ECO:0000313" key="6">
    <source>
        <dbReference type="EMBL" id="PHT34058.1"/>
    </source>
</evidence>
<proteinExistence type="inferred from homology"/>
<dbReference type="InterPro" id="IPR036121">
    <property type="entry name" value="ATPase_F1/V1/A1_a/bsu_N_sf"/>
</dbReference>
<reference evidence="7" key="2">
    <citation type="journal article" date="2017" name="J. Anim. Genet.">
        <title>Multiple reference genome sequences of hot pepper reveal the massive evolution of plant disease resistance genes by retroduplication.</title>
        <authorList>
            <person name="Kim S."/>
            <person name="Park J."/>
            <person name="Yeom S.-I."/>
            <person name="Kim Y.-M."/>
            <person name="Seo E."/>
            <person name="Kim K.-T."/>
            <person name="Kim M.-S."/>
            <person name="Lee J.M."/>
            <person name="Cheong K."/>
            <person name="Shin H.-S."/>
            <person name="Kim S.-B."/>
            <person name="Han K."/>
            <person name="Lee J."/>
            <person name="Park M."/>
            <person name="Lee H.-A."/>
            <person name="Lee H.-Y."/>
            <person name="Lee Y."/>
            <person name="Oh S."/>
            <person name="Lee J.H."/>
            <person name="Choi E."/>
            <person name="Choi E."/>
            <person name="Lee S.E."/>
            <person name="Jeon J."/>
            <person name="Kim H."/>
            <person name="Choi G."/>
            <person name="Song H."/>
            <person name="Lee J."/>
            <person name="Lee S.-C."/>
            <person name="Kwon J.-K."/>
            <person name="Lee H.-Y."/>
            <person name="Koo N."/>
            <person name="Hong Y."/>
            <person name="Kim R.W."/>
            <person name="Kang W.-H."/>
            <person name="Huh J.H."/>
            <person name="Kang B.-C."/>
            <person name="Yang T.-J."/>
            <person name="Lee Y.-H."/>
            <person name="Bennetzen J.L."/>
            <person name="Choi D."/>
        </authorList>
    </citation>
    <scope>NUCLEOTIDE SEQUENCE [LARGE SCALE GENOMIC DNA]</scope>
    <source>
        <strain evidence="7">cv. PBC81</strain>
    </source>
</reference>
<dbReference type="STRING" id="33114.A0A2G2VM60"/>
<comment type="caution">
    <text evidence="6">The sequence shown here is derived from an EMBL/GenBank/DDBJ whole genome shotgun (WGS) entry which is preliminary data.</text>
</comment>
<dbReference type="SUPFAM" id="SSF50615">
    <property type="entry name" value="N-terminal domain of alpha and beta subunits of F1 ATP synthase"/>
    <property type="match status" value="1"/>
</dbReference>
<dbReference type="GO" id="GO:0046933">
    <property type="term" value="F:proton-transporting ATP synthase activity, rotational mechanism"/>
    <property type="evidence" value="ECO:0007669"/>
    <property type="project" value="InterPro"/>
</dbReference>
<dbReference type="InterPro" id="IPR027417">
    <property type="entry name" value="P-loop_NTPase"/>
</dbReference>
<evidence type="ECO:0000256" key="4">
    <source>
        <dbReference type="ARBA" id="ARBA00023065"/>
    </source>
</evidence>
<dbReference type="OrthoDB" id="1430658at2759"/>
<keyword evidence="4" id="KW-0406">Ion transport</keyword>
<sequence length="293" mass="32861">MERVKGSFFLQALRALFRLFGSEVPICLLLSLLILVGGCSNLYMDDNSSGGRGFSLTDLFSNLFRSSSLENFEADLNQPTLDSPNPGEPMEPPITEPYYPLQKDGQRLREINERLYFYTFGCLLSKHIFSDIIEAQFKMELKIEKVLHSDRVQDESFFEKMHQITGELFYPFRKPLSLYTYLDHLSQIENYGTYCSLPYKRVLRAIARDGIACVYGLNEIQAGKMVGFTSGVKRIALNLENENLGIVVLCSDVVIKEGDSVTCTGYIVDVPMGKAMLGRVVDGLGVPINGMGL</sequence>
<accession>A0A2G2VM60</accession>
<evidence type="ECO:0000256" key="2">
    <source>
        <dbReference type="ARBA" id="ARBA00022448"/>
    </source>
</evidence>
<evidence type="ECO:0000259" key="5">
    <source>
        <dbReference type="Pfam" id="PF02874"/>
    </source>
</evidence>
<dbReference type="InterPro" id="IPR004100">
    <property type="entry name" value="ATPase_F1/V1/A1_a/bsu_N"/>
</dbReference>
<keyword evidence="7" id="KW-1185">Reference proteome</keyword>
<evidence type="ECO:0000256" key="1">
    <source>
        <dbReference type="ARBA" id="ARBA00008936"/>
    </source>
</evidence>
<dbReference type="InterPro" id="IPR005294">
    <property type="entry name" value="ATP_synth_F1_asu"/>
</dbReference>
<name>A0A2G2VM60_CAPBA</name>
<feature type="domain" description="ATPase F1/V1/A1 complex alpha/beta subunit N-terminal" evidence="5">
    <location>
        <begin position="207"/>
        <end position="265"/>
    </location>
</feature>
<evidence type="ECO:0000256" key="3">
    <source>
        <dbReference type="ARBA" id="ARBA00022781"/>
    </source>
</evidence>
<dbReference type="EMBL" id="MLFT02000011">
    <property type="protein sequence ID" value="PHT34058.1"/>
    <property type="molecule type" value="Genomic_DNA"/>
</dbReference>
<gene>
    <name evidence="6" type="ORF">CQW23_25858</name>
</gene>
<dbReference type="Proteomes" id="UP000224567">
    <property type="component" value="Unassembled WGS sequence"/>
</dbReference>
<dbReference type="GO" id="GO:0043531">
    <property type="term" value="F:ADP binding"/>
    <property type="evidence" value="ECO:0007669"/>
    <property type="project" value="TreeGrafter"/>
</dbReference>
<keyword evidence="2" id="KW-0813">Transport</keyword>
<dbReference type="PANTHER" id="PTHR48082:SF2">
    <property type="entry name" value="ATP SYNTHASE SUBUNIT ALPHA, MITOCHONDRIAL"/>
    <property type="match status" value="1"/>
</dbReference>
<dbReference type="PANTHER" id="PTHR48082">
    <property type="entry name" value="ATP SYNTHASE SUBUNIT ALPHA, MITOCHONDRIAL"/>
    <property type="match status" value="1"/>
</dbReference>
<dbReference type="Gene3D" id="2.40.30.20">
    <property type="match status" value="1"/>
</dbReference>
<organism evidence="6 7">
    <name type="scientific">Capsicum baccatum</name>
    <name type="common">Peruvian pepper</name>
    <dbReference type="NCBI Taxonomy" id="33114"/>
    <lineage>
        <taxon>Eukaryota</taxon>
        <taxon>Viridiplantae</taxon>
        <taxon>Streptophyta</taxon>
        <taxon>Embryophyta</taxon>
        <taxon>Tracheophyta</taxon>
        <taxon>Spermatophyta</taxon>
        <taxon>Magnoliopsida</taxon>
        <taxon>eudicotyledons</taxon>
        <taxon>Gunneridae</taxon>
        <taxon>Pentapetalae</taxon>
        <taxon>asterids</taxon>
        <taxon>lamiids</taxon>
        <taxon>Solanales</taxon>
        <taxon>Solanaceae</taxon>
        <taxon>Solanoideae</taxon>
        <taxon>Capsiceae</taxon>
        <taxon>Capsicum</taxon>
    </lineage>
</organism>
<protein>
    <submittedName>
        <fullName evidence="6">ATP synthase subunit alpha, mitochondrial</fullName>
    </submittedName>
</protein>
<keyword evidence="3" id="KW-0375">Hydrogen ion transport</keyword>
<dbReference type="Pfam" id="PF02874">
    <property type="entry name" value="ATP-synt_ab_N"/>
    <property type="match status" value="1"/>
</dbReference>
<dbReference type="AlphaFoldDB" id="A0A2G2VM60"/>
<dbReference type="GO" id="GO:0005524">
    <property type="term" value="F:ATP binding"/>
    <property type="evidence" value="ECO:0007669"/>
    <property type="project" value="UniProtKB-KW"/>
</dbReference>
<dbReference type="InterPro" id="IPR023366">
    <property type="entry name" value="ATP_synth_asu-like_sf"/>
</dbReference>
<reference evidence="6 7" key="1">
    <citation type="journal article" date="2017" name="Genome Biol.">
        <title>New reference genome sequences of hot pepper reveal the massive evolution of plant disease-resistance genes by retroduplication.</title>
        <authorList>
            <person name="Kim S."/>
            <person name="Park J."/>
            <person name="Yeom S.I."/>
            <person name="Kim Y.M."/>
            <person name="Seo E."/>
            <person name="Kim K.T."/>
            <person name="Kim M.S."/>
            <person name="Lee J.M."/>
            <person name="Cheong K."/>
            <person name="Shin H.S."/>
            <person name="Kim S.B."/>
            <person name="Han K."/>
            <person name="Lee J."/>
            <person name="Park M."/>
            <person name="Lee H.A."/>
            <person name="Lee H.Y."/>
            <person name="Lee Y."/>
            <person name="Oh S."/>
            <person name="Lee J.H."/>
            <person name="Choi E."/>
            <person name="Choi E."/>
            <person name="Lee S.E."/>
            <person name="Jeon J."/>
            <person name="Kim H."/>
            <person name="Choi G."/>
            <person name="Song H."/>
            <person name="Lee J."/>
            <person name="Lee S.C."/>
            <person name="Kwon J.K."/>
            <person name="Lee H.Y."/>
            <person name="Koo N."/>
            <person name="Hong Y."/>
            <person name="Kim R.W."/>
            <person name="Kang W.H."/>
            <person name="Huh J.H."/>
            <person name="Kang B.C."/>
            <person name="Yang T.J."/>
            <person name="Lee Y.H."/>
            <person name="Bennetzen J.L."/>
            <person name="Choi D."/>
        </authorList>
    </citation>
    <scope>NUCLEOTIDE SEQUENCE [LARGE SCALE GENOMIC DNA]</scope>
    <source>
        <strain evidence="7">cv. PBC81</strain>
    </source>
</reference>
<dbReference type="Gene3D" id="3.40.50.300">
    <property type="entry name" value="P-loop containing nucleotide triphosphate hydrolases"/>
    <property type="match status" value="1"/>
</dbReference>
<comment type="similarity">
    <text evidence="1">Belongs to the ATPase alpha/beta chains family.</text>
</comment>
<dbReference type="GO" id="GO:0045259">
    <property type="term" value="C:proton-transporting ATP synthase complex"/>
    <property type="evidence" value="ECO:0007669"/>
    <property type="project" value="InterPro"/>
</dbReference>
<evidence type="ECO:0000313" key="7">
    <source>
        <dbReference type="Proteomes" id="UP000224567"/>
    </source>
</evidence>